<dbReference type="Gene3D" id="2.40.40.10">
    <property type="entry name" value="RlpA-like domain"/>
    <property type="match status" value="1"/>
</dbReference>
<dbReference type="EC" id="4.2.2.n1" evidence="2"/>
<dbReference type="InterPro" id="IPR036908">
    <property type="entry name" value="RlpA-like_sf"/>
</dbReference>
<evidence type="ECO:0000313" key="9">
    <source>
        <dbReference type="Proteomes" id="UP001279553"/>
    </source>
</evidence>
<dbReference type="EMBL" id="JAWXYB010000018">
    <property type="protein sequence ID" value="MDX5931089.1"/>
    <property type="molecule type" value="Genomic_DNA"/>
</dbReference>
<dbReference type="GO" id="GO:0008933">
    <property type="term" value="F:peptidoglycan lytic transglycosylase activity"/>
    <property type="evidence" value="ECO:0007669"/>
    <property type="project" value="TreeGrafter"/>
</dbReference>
<keyword evidence="4" id="KW-0961">Cell wall biogenesis/degradation</keyword>
<evidence type="ECO:0000256" key="2">
    <source>
        <dbReference type="ARBA" id="ARBA00012587"/>
    </source>
</evidence>
<dbReference type="SMART" id="SM00925">
    <property type="entry name" value="MltA"/>
    <property type="match status" value="1"/>
</dbReference>
<dbReference type="PANTHER" id="PTHR30124">
    <property type="entry name" value="MEMBRANE-BOUND LYTIC MUREIN TRANSGLYCOSYLASE A"/>
    <property type="match status" value="1"/>
</dbReference>
<comment type="catalytic activity">
    <reaction evidence="1">
        <text>Exolytic cleavage of the (1-&gt;4)-beta-glycosidic linkage between N-acetylmuramic acid (MurNAc) and N-acetylglucosamine (GlcNAc) residues in peptidoglycan, from either the reducing or the non-reducing ends of the peptidoglycan chains, with concomitant formation of a 1,6-anhydrobond in the MurNAc residue.</text>
        <dbReference type="EC" id="4.2.2.n1"/>
    </reaction>
</comment>
<dbReference type="PANTHER" id="PTHR30124:SF0">
    <property type="entry name" value="MEMBRANE-BOUND LYTIC MUREIN TRANSGLYCOSYLASE A"/>
    <property type="match status" value="1"/>
</dbReference>
<evidence type="ECO:0000256" key="3">
    <source>
        <dbReference type="ARBA" id="ARBA00023239"/>
    </source>
</evidence>
<dbReference type="InterPro" id="IPR010611">
    <property type="entry name" value="3D_dom"/>
</dbReference>
<accession>A0AAW9DPW2</accession>
<keyword evidence="9" id="KW-1185">Reference proteome</keyword>
<sequence>MNRRPGTATATHEPRHEQNRRLVSPIRTALFCAVTLLIAGCATRPPADTSGGQGGFTPVAYSALPGWGPQAAIAGLDSFTRSCRAIDVMPEDQSLGGTGTAAAEGGKAGLWRNVCAAARAVPPDDAAAAQTFFQSNLVPYQASTAARITGYYEPVYAGSEVKLPGYDIPLYARPRNLVLANLSAFRDSTGKQRIVGRLRYGKLVPYYTRTRIESGAIARQAHVIAWLRDPVDAYMAEVQGSAELRLPDGTLIDLGFDGTNGRAYTPIGKLMVEKGDLAANDVSAPSISAWLRAHPAQASGLMDANKNYVFFKRVRDVPDGLGAPGALGVPLTPEGSVAVDEKAIPLGAPVFIATKTLDRLTTAQDIDVGAKGASAAQIFFGLGDRAAQRAGAMDEVGSLYVLLPRPVASPSTGASS</sequence>
<dbReference type="GO" id="GO:0009253">
    <property type="term" value="P:peptidoglycan catabolic process"/>
    <property type="evidence" value="ECO:0007669"/>
    <property type="project" value="TreeGrafter"/>
</dbReference>
<dbReference type="AlphaFoldDB" id="A0AAW9DPW2"/>
<organism evidence="8 9">
    <name type="scientific">Acidiphilium acidophilum</name>
    <name type="common">Thiobacillus acidophilus</name>
    <dbReference type="NCBI Taxonomy" id="76588"/>
    <lineage>
        <taxon>Bacteria</taxon>
        <taxon>Pseudomonadati</taxon>
        <taxon>Pseudomonadota</taxon>
        <taxon>Alphaproteobacteria</taxon>
        <taxon>Acetobacterales</taxon>
        <taxon>Acidocellaceae</taxon>
        <taxon>Acidiphilium</taxon>
    </lineage>
</organism>
<name>A0AAW9DPW2_ACIAO</name>
<dbReference type="Proteomes" id="UP001279553">
    <property type="component" value="Unassembled WGS sequence"/>
</dbReference>
<gene>
    <name evidence="8" type="ORF">SIL87_09970</name>
</gene>
<feature type="domain" description="Lytic transglycosylase MltA" evidence="7">
    <location>
        <begin position="155"/>
        <end position="312"/>
    </location>
</feature>
<feature type="region of interest" description="Disordered" evidence="6">
    <location>
        <begin position="1"/>
        <end position="20"/>
    </location>
</feature>
<evidence type="ECO:0000256" key="5">
    <source>
        <dbReference type="ARBA" id="ARBA00030918"/>
    </source>
</evidence>
<evidence type="ECO:0000256" key="4">
    <source>
        <dbReference type="ARBA" id="ARBA00023316"/>
    </source>
</evidence>
<protein>
    <recommendedName>
        <fullName evidence="2">peptidoglycan lytic exotransglycosylase</fullName>
        <ecNumber evidence="2">4.2.2.n1</ecNumber>
    </recommendedName>
    <alternativeName>
        <fullName evidence="5">Murein hydrolase A</fullName>
    </alternativeName>
</protein>
<dbReference type="PIRSF" id="PIRSF019422">
    <property type="entry name" value="MltA"/>
    <property type="match status" value="1"/>
</dbReference>
<evidence type="ECO:0000259" key="7">
    <source>
        <dbReference type="SMART" id="SM00925"/>
    </source>
</evidence>
<dbReference type="RefSeq" id="WP_319614006.1">
    <property type="nucleotide sequence ID" value="NZ_JAWXYB010000018.1"/>
</dbReference>
<dbReference type="Pfam" id="PF06725">
    <property type="entry name" value="3D"/>
    <property type="match status" value="1"/>
</dbReference>
<dbReference type="InterPro" id="IPR026044">
    <property type="entry name" value="MltA"/>
</dbReference>
<dbReference type="InterPro" id="IPR005300">
    <property type="entry name" value="MltA_B"/>
</dbReference>
<dbReference type="GO" id="GO:0071555">
    <property type="term" value="P:cell wall organization"/>
    <property type="evidence" value="ECO:0007669"/>
    <property type="project" value="UniProtKB-KW"/>
</dbReference>
<comment type="caution">
    <text evidence="8">The sequence shown here is derived from an EMBL/GenBank/DDBJ whole genome shotgun (WGS) entry which is preliminary data.</text>
</comment>
<keyword evidence="3" id="KW-0456">Lyase</keyword>
<proteinExistence type="predicted"/>
<dbReference type="GO" id="GO:0004553">
    <property type="term" value="F:hydrolase activity, hydrolyzing O-glycosyl compounds"/>
    <property type="evidence" value="ECO:0007669"/>
    <property type="project" value="InterPro"/>
</dbReference>
<dbReference type="GO" id="GO:0019867">
    <property type="term" value="C:outer membrane"/>
    <property type="evidence" value="ECO:0007669"/>
    <property type="project" value="InterPro"/>
</dbReference>
<evidence type="ECO:0000313" key="8">
    <source>
        <dbReference type="EMBL" id="MDX5931089.1"/>
    </source>
</evidence>
<dbReference type="CDD" id="cd14485">
    <property type="entry name" value="mltA_like_LT_A"/>
    <property type="match status" value="1"/>
</dbReference>
<dbReference type="SUPFAM" id="SSF50685">
    <property type="entry name" value="Barwin-like endoglucanases"/>
    <property type="match status" value="1"/>
</dbReference>
<evidence type="ECO:0000256" key="1">
    <source>
        <dbReference type="ARBA" id="ARBA00001420"/>
    </source>
</evidence>
<dbReference type="CDD" id="cd14668">
    <property type="entry name" value="mlta_B"/>
    <property type="match status" value="1"/>
</dbReference>
<reference evidence="8 9" key="1">
    <citation type="submission" date="2023-11" db="EMBL/GenBank/DDBJ databases">
        <title>MicrobeMod: A computational toolkit for identifying prokaryotic methylation and restriction-modification with nanopore sequencing.</title>
        <authorList>
            <person name="Crits-Christoph A."/>
            <person name="Kang S.C."/>
            <person name="Lee H."/>
            <person name="Ostrov N."/>
        </authorList>
    </citation>
    <scope>NUCLEOTIDE SEQUENCE [LARGE SCALE GENOMIC DNA]</scope>
    <source>
        <strain evidence="8 9">DSMZ 700</strain>
    </source>
</reference>
<evidence type="ECO:0000256" key="6">
    <source>
        <dbReference type="SAM" id="MobiDB-lite"/>
    </source>
</evidence>
<dbReference type="Gene3D" id="2.40.240.50">
    <property type="entry name" value="Barwin-like endoglucanases"/>
    <property type="match status" value="1"/>
</dbReference>
<dbReference type="GO" id="GO:0009254">
    <property type="term" value="P:peptidoglycan turnover"/>
    <property type="evidence" value="ECO:0007669"/>
    <property type="project" value="InterPro"/>
</dbReference>
<dbReference type="Pfam" id="PF03562">
    <property type="entry name" value="MltA"/>
    <property type="match status" value="1"/>
</dbReference>